<dbReference type="RefSeq" id="WP_284013734.1">
    <property type="nucleotide sequence ID" value="NZ_CP126156.1"/>
</dbReference>
<feature type="compositionally biased region" description="Basic and acidic residues" evidence="1">
    <location>
        <begin position="38"/>
        <end position="49"/>
    </location>
</feature>
<organism evidence="2 3">
    <name type="scientific">Halobaculum litoreum</name>
    <dbReference type="NCBI Taxonomy" id="3031998"/>
    <lineage>
        <taxon>Archaea</taxon>
        <taxon>Methanobacteriati</taxon>
        <taxon>Methanobacteriota</taxon>
        <taxon>Stenosarchaea group</taxon>
        <taxon>Halobacteria</taxon>
        <taxon>Halobacteriales</taxon>
        <taxon>Haloferacaceae</taxon>
        <taxon>Halobaculum</taxon>
    </lineage>
</organism>
<dbReference type="EMBL" id="JBHSZG010000001">
    <property type="protein sequence ID" value="MFC7137144.1"/>
    <property type="molecule type" value="Genomic_DNA"/>
</dbReference>
<reference evidence="2 3" key="1">
    <citation type="journal article" date="2019" name="Int. J. Syst. Evol. Microbiol.">
        <title>The Global Catalogue of Microorganisms (GCM) 10K type strain sequencing project: providing services to taxonomists for standard genome sequencing and annotation.</title>
        <authorList>
            <consortium name="The Broad Institute Genomics Platform"/>
            <consortium name="The Broad Institute Genome Sequencing Center for Infectious Disease"/>
            <person name="Wu L."/>
            <person name="Ma J."/>
        </authorList>
    </citation>
    <scope>NUCLEOTIDE SEQUENCE [LARGE SCALE GENOMIC DNA]</scope>
    <source>
        <strain evidence="2 3">DT92</strain>
    </source>
</reference>
<name>A0ABD5XPX5_9EURY</name>
<comment type="caution">
    <text evidence="2">The sequence shown here is derived from an EMBL/GenBank/DDBJ whole genome shotgun (WGS) entry which is preliminary data.</text>
</comment>
<proteinExistence type="predicted"/>
<feature type="region of interest" description="Disordered" evidence="1">
    <location>
        <begin position="27"/>
        <end position="49"/>
    </location>
</feature>
<keyword evidence="3" id="KW-1185">Reference proteome</keyword>
<sequence length="64" mass="6807">MGQQTTVDSYSGAMASGVVDAWAGTERGTAGASPADRYTARDGSTESKPERFTTFGYVEYPPHE</sequence>
<dbReference type="AlphaFoldDB" id="A0ABD5XPX5"/>
<protein>
    <submittedName>
        <fullName evidence="2">Uncharacterized protein</fullName>
    </submittedName>
</protein>
<evidence type="ECO:0000313" key="3">
    <source>
        <dbReference type="Proteomes" id="UP001596368"/>
    </source>
</evidence>
<evidence type="ECO:0000256" key="1">
    <source>
        <dbReference type="SAM" id="MobiDB-lite"/>
    </source>
</evidence>
<dbReference type="Proteomes" id="UP001596368">
    <property type="component" value="Unassembled WGS sequence"/>
</dbReference>
<evidence type="ECO:0000313" key="2">
    <source>
        <dbReference type="EMBL" id="MFC7137144.1"/>
    </source>
</evidence>
<gene>
    <name evidence="2" type="ORF">ACFQRB_13205</name>
</gene>
<accession>A0ABD5XPX5</accession>
<dbReference type="GeneID" id="81120895"/>